<proteinExistence type="predicted"/>
<protein>
    <recommendedName>
        <fullName evidence="4">Retrotransposon Copia-like N-terminal domain-containing protein</fullName>
    </recommendedName>
</protein>
<dbReference type="Pfam" id="PF14223">
    <property type="entry name" value="Retrotran_gag_2"/>
    <property type="match status" value="1"/>
</dbReference>
<dbReference type="EMBL" id="JAUUTY010000005">
    <property type="protein sequence ID" value="KAK1628605.1"/>
    <property type="molecule type" value="Genomic_DNA"/>
</dbReference>
<evidence type="ECO:0000313" key="2">
    <source>
        <dbReference type="EMBL" id="KAK1628605.1"/>
    </source>
</evidence>
<evidence type="ECO:0000256" key="1">
    <source>
        <dbReference type="SAM" id="MobiDB-lite"/>
    </source>
</evidence>
<name>A0AAD8VYD0_LOLMU</name>
<feature type="region of interest" description="Disordered" evidence="1">
    <location>
        <begin position="45"/>
        <end position="72"/>
    </location>
</feature>
<evidence type="ECO:0008006" key="4">
    <source>
        <dbReference type="Google" id="ProtNLM"/>
    </source>
</evidence>
<evidence type="ECO:0000313" key="3">
    <source>
        <dbReference type="Proteomes" id="UP001231189"/>
    </source>
</evidence>
<dbReference type="PANTHER" id="PTHR47481:SF31">
    <property type="entry name" value="OS01G0873500 PROTEIN"/>
    <property type="match status" value="1"/>
</dbReference>
<feature type="compositionally biased region" description="Basic and acidic residues" evidence="1">
    <location>
        <begin position="46"/>
        <end position="63"/>
    </location>
</feature>
<feature type="compositionally biased region" description="Low complexity" evidence="1">
    <location>
        <begin position="343"/>
        <end position="356"/>
    </location>
</feature>
<sequence>MASSSMNAGSLLGNPPVEKLTRTNHLLWKAQVMPALRGARMLGLVDGKEPEPPENITTEKDGKATSTPNPAYDTWLTRDQQVLSYLIGTLSPEILALAVGMEHAAEVWDLVNSMFMSRSKLNVTHLRGALSNTKKLNMSAGQYVAKMKGFATELIAAGRPIEEDELRDLILNGLDEEYDGVWASVNGMTNCTIDGGMAAVAVMMKIAGGMAAVAVMMKTDGGMAAVAVMMKIDGGMVVVAAVPHKEDMDADVDVVEDHPDSATTSHVKYARKMAISHPHAGGAMRTTTTTTMRESHAFSNGRVTRAHSVATNRAQRLRPRHAFVATNRASRKRPRLDDRPTPSSRARSGGSAAHGGSRSDRVWERGCVPVRCVDRISEPERYQHVPIAYGERNQTRKSRILCSNLSSTRGTHSAPKGNT</sequence>
<reference evidence="2" key="1">
    <citation type="submission" date="2023-07" db="EMBL/GenBank/DDBJ databases">
        <title>A chromosome-level genome assembly of Lolium multiflorum.</title>
        <authorList>
            <person name="Chen Y."/>
            <person name="Copetti D."/>
            <person name="Kolliker R."/>
            <person name="Studer B."/>
        </authorList>
    </citation>
    <scope>NUCLEOTIDE SEQUENCE</scope>
    <source>
        <strain evidence="2">02402/16</strain>
        <tissue evidence="2">Leaf</tissue>
    </source>
</reference>
<accession>A0AAD8VYD0</accession>
<keyword evidence="3" id="KW-1185">Reference proteome</keyword>
<comment type="caution">
    <text evidence="2">The sequence shown here is derived from an EMBL/GenBank/DDBJ whole genome shotgun (WGS) entry which is preliminary data.</text>
</comment>
<dbReference type="Proteomes" id="UP001231189">
    <property type="component" value="Unassembled WGS sequence"/>
</dbReference>
<dbReference type="PANTHER" id="PTHR47481">
    <property type="match status" value="1"/>
</dbReference>
<gene>
    <name evidence="2" type="ORF">QYE76_002920</name>
</gene>
<feature type="region of interest" description="Disordered" evidence="1">
    <location>
        <begin position="298"/>
        <end position="360"/>
    </location>
</feature>
<organism evidence="2 3">
    <name type="scientific">Lolium multiflorum</name>
    <name type="common">Italian ryegrass</name>
    <name type="synonym">Lolium perenne subsp. multiflorum</name>
    <dbReference type="NCBI Taxonomy" id="4521"/>
    <lineage>
        <taxon>Eukaryota</taxon>
        <taxon>Viridiplantae</taxon>
        <taxon>Streptophyta</taxon>
        <taxon>Embryophyta</taxon>
        <taxon>Tracheophyta</taxon>
        <taxon>Spermatophyta</taxon>
        <taxon>Magnoliopsida</taxon>
        <taxon>Liliopsida</taxon>
        <taxon>Poales</taxon>
        <taxon>Poaceae</taxon>
        <taxon>BOP clade</taxon>
        <taxon>Pooideae</taxon>
        <taxon>Poodae</taxon>
        <taxon>Poeae</taxon>
        <taxon>Poeae Chloroplast Group 2 (Poeae type)</taxon>
        <taxon>Loliodinae</taxon>
        <taxon>Loliinae</taxon>
        <taxon>Lolium</taxon>
    </lineage>
</organism>
<dbReference type="AlphaFoldDB" id="A0AAD8VYD0"/>